<evidence type="ECO:0000256" key="2">
    <source>
        <dbReference type="ARBA" id="ARBA00009592"/>
    </source>
</evidence>
<feature type="domain" description="Protein kinase" evidence="11">
    <location>
        <begin position="325"/>
        <end position="519"/>
    </location>
</feature>
<dbReference type="InParanoid" id="A0A6I9RV27"/>
<dbReference type="OrthoDB" id="676979at2759"/>
<dbReference type="Pfam" id="PF07714">
    <property type="entry name" value="PK_Tyr_Ser-Thr"/>
    <property type="match status" value="1"/>
</dbReference>
<dbReference type="InterPro" id="IPR051809">
    <property type="entry name" value="Plant_receptor-like_S/T_kinase"/>
</dbReference>
<dbReference type="SMART" id="SM00220">
    <property type="entry name" value="S_TKc"/>
    <property type="match status" value="1"/>
</dbReference>
<evidence type="ECO:0000256" key="1">
    <source>
        <dbReference type="ARBA" id="ARBA00004162"/>
    </source>
</evidence>
<dbReference type="FunFam" id="3.80.10.10:FF:000383">
    <property type="entry name" value="Leucine-rich repeat receptor protein kinase EMS1"/>
    <property type="match status" value="1"/>
</dbReference>
<dbReference type="RefSeq" id="XP_073100113.1">
    <property type="nucleotide sequence ID" value="XM_073244012.1"/>
</dbReference>
<dbReference type="Proteomes" id="UP000504607">
    <property type="component" value="Chromosome 10"/>
</dbReference>
<comment type="subcellular location">
    <subcellularLocation>
        <location evidence="1">Cell membrane</location>
        <topology evidence="1">Single-pass membrane protein</topology>
    </subcellularLocation>
</comment>
<keyword evidence="9" id="KW-0547">Nucleotide-binding</keyword>
<evidence type="ECO:0000256" key="4">
    <source>
        <dbReference type="ARBA" id="ARBA00022692"/>
    </source>
</evidence>
<dbReference type="PROSITE" id="PS50011">
    <property type="entry name" value="PROTEIN_KINASE_DOM"/>
    <property type="match status" value="1"/>
</dbReference>
<dbReference type="InterPro" id="IPR011009">
    <property type="entry name" value="Kinase-like_dom_sf"/>
</dbReference>
<dbReference type="RefSeq" id="XP_073100110.1">
    <property type="nucleotide sequence ID" value="XM_073244009.1"/>
</dbReference>
<evidence type="ECO:0000256" key="3">
    <source>
        <dbReference type="ARBA" id="ARBA00022614"/>
    </source>
</evidence>
<keyword evidence="4 10" id="KW-0812">Transmembrane</keyword>
<evidence type="ECO:0000256" key="7">
    <source>
        <dbReference type="ARBA" id="ARBA00023136"/>
    </source>
</evidence>
<dbReference type="SUPFAM" id="SSF56112">
    <property type="entry name" value="Protein kinase-like (PK-like)"/>
    <property type="match status" value="1"/>
</dbReference>
<keyword evidence="9" id="KW-0067">ATP-binding</keyword>
<keyword evidence="7 10" id="KW-0472">Membrane</keyword>
<gene>
    <name evidence="13" type="primary">LOC105053383</name>
</gene>
<evidence type="ECO:0000313" key="13">
    <source>
        <dbReference type="RefSeq" id="XP_010932810.1"/>
    </source>
</evidence>
<dbReference type="GO" id="GO:0005524">
    <property type="term" value="F:ATP binding"/>
    <property type="evidence" value="ECO:0007669"/>
    <property type="project" value="UniProtKB-UniRule"/>
</dbReference>
<keyword evidence="5" id="KW-0677">Repeat</keyword>
<keyword evidence="3" id="KW-0433">Leucine-rich repeat</keyword>
<name>A0A6I9RV27_ELAGV</name>
<dbReference type="SUPFAM" id="SSF52058">
    <property type="entry name" value="L domain-like"/>
    <property type="match status" value="1"/>
</dbReference>
<feature type="binding site" evidence="9">
    <location>
        <position position="354"/>
    </location>
    <ligand>
        <name>ATP</name>
        <dbReference type="ChEBI" id="CHEBI:30616"/>
    </ligand>
</feature>
<dbReference type="PANTHER" id="PTHR27008">
    <property type="entry name" value="OS04G0122200 PROTEIN"/>
    <property type="match status" value="1"/>
</dbReference>
<dbReference type="FunFam" id="3.80.10.10:FF:000111">
    <property type="entry name" value="LRR receptor-like serine/threonine-protein kinase ERECTA"/>
    <property type="match status" value="1"/>
</dbReference>
<dbReference type="InterPro" id="IPR003591">
    <property type="entry name" value="Leu-rich_rpt_typical-subtyp"/>
</dbReference>
<dbReference type="FunFam" id="3.30.200.20:FF:000432">
    <property type="entry name" value="LRR receptor-like serine/threonine-protein kinase EFR"/>
    <property type="match status" value="1"/>
</dbReference>
<dbReference type="PROSITE" id="PS51450">
    <property type="entry name" value="LRR"/>
    <property type="match status" value="1"/>
</dbReference>
<dbReference type="SMART" id="SM00369">
    <property type="entry name" value="LRR_TYP"/>
    <property type="match status" value="5"/>
</dbReference>
<keyword evidence="8" id="KW-0325">Glycoprotein</keyword>
<dbReference type="RefSeq" id="XP_073100112.1">
    <property type="nucleotide sequence ID" value="XM_073244011.1"/>
</dbReference>
<accession>A0A6I9RV27</accession>
<dbReference type="Pfam" id="PF00560">
    <property type="entry name" value="LRR_1"/>
    <property type="match status" value="2"/>
</dbReference>
<dbReference type="PANTHER" id="PTHR27008:SF596">
    <property type="entry name" value="OS02G0215500 PROTEIN"/>
    <property type="match status" value="1"/>
</dbReference>
<dbReference type="Pfam" id="PF23598">
    <property type="entry name" value="LRR_14"/>
    <property type="match status" value="1"/>
</dbReference>
<dbReference type="RefSeq" id="XP_073100111.1">
    <property type="nucleotide sequence ID" value="XM_073244010.1"/>
</dbReference>
<dbReference type="InterPro" id="IPR032675">
    <property type="entry name" value="LRR_dom_sf"/>
</dbReference>
<evidence type="ECO:0000256" key="8">
    <source>
        <dbReference type="ARBA" id="ARBA00023180"/>
    </source>
</evidence>
<evidence type="ECO:0000256" key="9">
    <source>
        <dbReference type="PROSITE-ProRule" id="PRU10141"/>
    </source>
</evidence>
<proteinExistence type="inferred from homology"/>
<dbReference type="GeneID" id="105053383"/>
<dbReference type="RefSeq" id="XP_010932810.1">
    <property type="nucleotide sequence ID" value="XM_010934508.3"/>
</dbReference>
<keyword evidence="6 10" id="KW-1133">Transmembrane helix</keyword>
<dbReference type="AlphaFoldDB" id="A0A6I9RV27"/>
<evidence type="ECO:0000313" key="12">
    <source>
        <dbReference type="Proteomes" id="UP000504607"/>
    </source>
</evidence>
<dbReference type="InterPro" id="IPR000719">
    <property type="entry name" value="Prot_kinase_dom"/>
</dbReference>
<dbReference type="GO" id="GO:0004674">
    <property type="term" value="F:protein serine/threonine kinase activity"/>
    <property type="evidence" value="ECO:0007669"/>
    <property type="project" value="UniProtKB-EC"/>
</dbReference>
<sequence length="519" mass="56949">MPPPISAGGRESRVASWFENNLLTGNIPEDIGKLQMLQLLYLRDNRLTGTLPSSLGNLTRLNELDLDSNAFEGPIPSSLGNLQHLADLNLSQNSLSGSIPKEIFNLSTLSNYMDFSHNYLIGKLPSDIGSMQNFRALYLSGNKLSGEIPPTLGNCGVLENLFIHNNFLQGTIPQSLSDIRALQNLDLSHNNLSRPIPQLLANLYFLAYLNLSFNHLDGVVPTKEIFNHATAISLLGNHGLCGGIPELHLPACPKNSSEKSGGRSHLVRVVIPIITAISCLTLILLFVFLYWKQKPRKDTTSPASSLDDKYPKVSYRELAEATDGFSTTNLVGTGRYSSVYKGSLLRGNAAVAVKVFNLQQLGAIKSFVAECDALRIIRHRNLVKIITLCSSVDFRGHDFKALVFEFMPNGSLEEWLNLRISEQGMTNSLNLLQRLNIAIDVAEAMDYLHHNCQPPGVHCDLKPSNVLLDADMVAHVGDFGLAKILCEAMSISFQNSANSTDVIRGTLGVWGRGIGLYIR</sequence>
<organism evidence="12 13">
    <name type="scientific">Elaeis guineensis var. tenera</name>
    <name type="common">Oil palm</name>
    <dbReference type="NCBI Taxonomy" id="51953"/>
    <lineage>
        <taxon>Eukaryota</taxon>
        <taxon>Viridiplantae</taxon>
        <taxon>Streptophyta</taxon>
        <taxon>Embryophyta</taxon>
        <taxon>Tracheophyta</taxon>
        <taxon>Spermatophyta</taxon>
        <taxon>Magnoliopsida</taxon>
        <taxon>Liliopsida</taxon>
        <taxon>Arecaceae</taxon>
        <taxon>Arecoideae</taxon>
        <taxon>Cocoseae</taxon>
        <taxon>Elaeidinae</taxon>
        <taxon>Elaeis</taxon>
    </lineage>
</organism>
<reference evidence="13" key="1">
    <citation type="submission" date="2025-08" db="UniProtKB">
        <authorList>
            <consortium name="RefSeq"/>
        </authorList>
    </citation>
    <scope>IDENTIFICATION</scope>
</reference>
<feature type="transmembrane region" description="Helical" evidence="10">
    <location>
        <begin position="269"/>
        <end position="291"/>
    </location>
</feature>
<protein>
    <submittedName>
        <fullName evidence="13">Probable LRR receptor-like serine/threonine-protein kinase At3g47570</fullName>
    </submittedName>
</protein>
<evidence type="ECO:0000256" key="6">
    <source>
        <dbReference type="ARBA" id="ARBA00022989"/>
    </source>
</evidence>
<dbReference type="Gene3D" id="3.80.10.10">
    <property type="entry name" value="Ribonuclease Inhibitor"/>
    <property type="match status" value="1"/>
</dbReference>
<dbReference type="Gene3D" id="3.30.200.20">
    <property type="entry name" value="Phosphorylase Kinase, domain 1"/>
    <property type="match status" value="1"/>
</dbReference>
<evidence type="ECO:0000259" key="11">
    <source>
        <dbReference type="PROSITE" id="PS50011"/>
    </source>
</evidence>
<dbReference type="PROSITE" id="PS00107">
    <property type="entry name" value="PROTEIN_KINASE_ATP"/>
    <property type="match status" value="1"/>
</dbReference>
<comment type="similarity">
    <text evidence="2">Belongs to the RLP family.</text>
</comment>
<dbReference type="GO" id="GO:0005886">
    <property type="term" value="C:plasma membrane"/>
    <property type="evidence" value="ECO:0007669"/>
    <property type="project" value="UniProtKB-SubCell"/>
</dbReference>
<dbReference type="Gene3D" id="1.10.510.10">
    <property type="entry name" value="Transferase(Phosphotransferase) domain 1"/>
    <property type="match status" value="1"/>
</dbReference>
<dbReference type="InterPro" id="IPR017441">
    <property type="entry name" value="Protein_kinase_ATP_BS"/>
</dbReference>
<evidence type="ECO:0000256" key="10">
    <source>
        <dbReference type="SAM" id="Phobius"/>
    </source>
</evidence>
<evidence type="ECO:0000256" key="5">
    <source>
        <dbReference type="ARBA" id="ARBA00022737"/>
    </source>
</evidence>
<dbReference type="InterPro" id="IPR055414">
    <property type="entry name" value="LRR_R13L4/SHOC2-like"/>
</dbReference>
<dbReference type="InterPro" id="IPR001245">
    <property type="entry name" value="Ser-Thr/Tyr_kinase_cat_dom"/>
</dbReference>
<dbReference type="InterPro" id="IPR001611">
    <property type="entry name" value="Leu-rich_rpt"/>
</dbReference>
<keyword evidence="12" id="KW-1185">Reference proteome</keyword>